<organism evidence="1 2">
    <name type="scientific">Thiorhodovibrio frisius</name>
    <dbReference type="NCBI Taxonomy" id="631362"/>
    <lineage>
        <taxon>Bacteria</taxon>
        <taxon>Pseudomonadati</taxon>
        <taxon>Pseudomonadota</taxon>
        <taxon>Gammaproteobacteria</taxon>
        <taxon>Chromatiales</taxon>
        <taxon>Chromatiaceae</taxon>
        <taxon>Thiorhodovibrio</taxon>
    </lineage>
</organism>
<dbReference type="Proteomes" id="UP000002964">
    <property type="component" value="Unassembled WGS sequence"/>
</dbReference>
<sequence>MPAQDFETNRSFVLKRGQVGTIVMIYDEQNCEVDFADAQGRTRALLPVPTEKLMRLHHMAEVAA</sequence>
<dbReference type="HOGENOM" id="CLU_174734_1_2_6"/>
<dbReference type="InterPro" id="IPR032568">
    <property type="entry name" value="DUF4926"/>
</dbReference>
<dbReference type="EMBL" id="JH603169">
    <property type="protein sequence ID" value="EIC21936.1"/>
    <property type="molecule type" value="Genomic_DNA"/>
</dbReference>
<evidence type="ECO:0008006" key="3">
    <source>
        <dbReference type="Google" id="ProtNLM"/>
    </source>
</evidence>
<reference evidence="2" key="1">
    <citation type="submission" date="2011-06" db="EMBL/GenBank/DDBJ databases">
        <authorList>
            <consortium name="US DOE Joint Genome Institute (JGI-PGF)"/>
            <person name="Lucas S."/>
            <person name="Han J."/>
            <person name="Lapidus A."/>
            <person name="Cheng J.-F."/>
            <person name="Goodwin L."/>
            <person name="Pitluck S."/>
            <person name="Peters L."/>
            <person name="Land M.L."/>
            <person name="Hauser L."/>
            <person name="Vogl K."/>
            <person name="Liu Z."/>
            <person name="Overmann J."/>
            <person name="Frigaard N.-U."/>
            <person name="Bryant D.A."/>
            <person name="Woyke T.J."/>
        </authorList>
    </citation>
    <scope>NUCLEOTIDE SEQUENCE [LARGE SCALE GENOMIC DNA]</scope>
    <source>
        <strain evidence="2">970</strain>
    </source>
</reference>
<keyword evidence="2" id="KW-1185">Reference proteome</keyword>
<dbReference type="RefSeq" id="WP_009148520.1">
    <property type="nucleotide sequence ID" value="NZ_CP121471.1"/>
</dbReference>
<reference evidence="1 2" key="2">
    <citation type="submission" date="2011-11" db="EMBL/GenBank/DDBJ databases">
        <authorList>
            <consortium name="US DOE Joint Genome Institute"/>
            <person name="Lucas S."/>
            <person name="Han J."/>
            <person name="Lapidus A."/>
            <person name="Cheng J.-F."/>
            <person name="Goodwin L."/>
            <person name="Pitluck S."/>
            <person name="Peters L."/>
            <person name="Ovchinnikova G."/>
            <person name="Zhang X."/>
            <person name="Detter J.C."/>
            <person name="Han C."/>
            <person name="Tapia R."/>
            <person name="Land M."/>
            <person name="Hauser L."/>
            <person name="Kyrpides N."/>
            <person name="Ivanova N."/>
            <person name="Pagani I."/>
            <person name="Vogl K."/>
            <person name="Liu Z."/>
            <person name="Overmann J."/>
            <person name="Frigaard N.-U."/>
            <person name="Bryant D."/>
            <person name="Woyke T."/>
        </authorList>
    </citation>
    <scope>NUCLEOTIDE SEQUENCE [LARGE SCALE GENOMIC DNA]</scope>
    <source>
        <strain evidence="1 2">970</strain>
    </source>
</reference>
<dbReference type="OrthoDB" id="983005at2"/>
<accession>H8YZ09</accession>
<dbReference type="AlphaFoldDB" id="H8YZ09"/>
<evidence type="ECO:0000313" key="2">
    <source>
        <dbReference type="Proteomes" id="UP000002964"/>
    </source>
</evidence>
<evidence type="ECO:0000313" key="1">
    <source>
        <dbReference type="EMBL" id="EIC21936.1"/>
    </source>
</evidence>
<proteinExistence type="predicted"/>
<gene>
    <name evidence="1" type="ORF">Thi970DRAFT_02172</name>
</gene>
<protein>
    <recommendedName>
        <fullName evidence="3">DUF4926 domain-containing protein</fullName>
    </recommendedName>
</protein>
<name>H8YZ09_9GAMM</name>
<dbReference type="Pfam" id="PF16277">
    <property type="entry name" value="DUF4926"/>
    <property type="match status" value="1"/>
</dbReference>
<dbReference type="STRING" id="631362.Thi970DRAFT_02172"/>